<dbReference type="Proteomes" id="UP000246171">
    <property type="component" value="Unassembled WGS sequence"/>
</dbReference>
<evidence type="ECO:0000313" key="2">
    <source>
        <dbReference type="EMBL" id="PWY67373.1"/>
    </source>
</evidence>
<organism evidence="2 3">
    <name type="scientific">Aspergillus eucalypticola (strain CBS 122712 / IBT 29274)</name>
    <dbReference type="NCBI Taxonomy" id="1448314"/>
    <lineage>
        <taxon>Eukaryota</taxon>
        <taxon>Fungi</taxon>
        <taxon>Dikarya</taxon>
        <taxon>Ascomycota</taxon>
        <taxon>Pezizomycotina</taxon>
        <taxon>Eurotiomycetes</taxon>
        <taxon>Eurotiomycetidae</taxon>
        <taxon>Eurotiales</taxon>
        <taxon>Aspergillaceae</taxon>
        <taxon>Aspergillus</taxon>
        <taxon>Aspergillus subgen. Circumdati</taxon>
    </lineage>
</organism>
<dbReference type="AlphaFoldDB" id="A0A317UZ75"/>
<comment type="caution">
    <text evidence="2">The sequence shown here is derived from an EMBL/GenBank/DDBJ whole genome shotgun (WGS) entry which is preliminary data.</text>
</comment>
<sequence>MYQMPGWASPKHTRSFILTGGLMTMERSPPECFMAGIGEGMNDRGVPCGREIEGNDLLLLLDDHAQNRCTLIGPTSGTKHRLYHGTQYDVHRTRFSSRHTYRSYLGVRTLLLILIAHVHLEYEDEHGTASLGTLGRSSQASRRDTGASERLQASTLNYGVGLVQCVGECGEPYDPASGKTIELRLECFLIARKKPPAEISLSTLVRTAGGMMIMDDRYQTTSRLHSGGVNYPAGNTVPFDLDASLLSPKRDKSSHMGDLRDCAKASASPAALTRIYWTRKEASRKGFQGATRLITGATHLHNPEQDATWSAEQAPNGFNPPWAVWPNSPIVFKPANELYRACPPWRHLKRWGHQLVLGLDPSPGHRLCE</sequence>
<dbReference type="OrthoDB" id="4486315at2759"/>
<name>A0A317UZ75_ASPEC</name>
<gene>
    <name evidence="2" type="ORF">BO83DRAFT_410133</name>
</gene>
<protein>
    <submittedName>
        <fullName evidence="2">Uncharacterized protein</fullName>
    </submittedName>
</protein>
<dbReference type="EMBL" id="MSFU01000022">
    <property type="protein sequence ID" value="PWY67373.1"/>
    <property type="molecule type" value="Genomic_DNA"/>
</dbReference>
<keyword evidence="3" id="KW-1185">Reference proteome</keyword>
<proteinExistence type="predicted"/>
<reference evidence="2" key="1">
    <citation type="submission" date="2016-12" db="EMBL/GenBank/DDBJ databases">
        <title>The genomes of Aspergillus section Nigri reveals drivers in fungal speciation.</title>
        <authorList>
            <consortium name="DOE Joint Genome Institute"/>
            <person name="Vesth T.C."/>
            <person name="Nybo J."/>
            <person name="Theobald S."/>
            <person name="Brandl J."/>
            <person name="Frisvad J.C."/>
            <person name="Nielsen K.F."/>
            <person name="Lyhne E.K."/>
            <person name="Kogle M.E."/>
            <person name="Kuo A."/>
            <person name="Riley R."/>
            <person name="Clum A."/>
            <person name="Nolan M."/>
            <person name="Lipzen A."/>
            <person name="Salamov A."/>
            <person name="Henrissat B."/>
            <person name="Wiebenga A."/>
            <person name="De vries R.P."/>
            <person name="Grigoriev I.V."/>
            <person name="Mortensen U.H."/>
            <person name="Andersen M.R."/>
            <person name="Baker S.E."/>
        </authorList>
    </citation>
    <scope>NUCLEOTIDE SEQUENCE</scope>
    <source>
        <strain evidence="2">CBS 122712</strain>
    </source>
</reference>
<evidence type="ECO:0000256" key="1">
    <source>
        <dbReference type="SAM" id="MobiDB-lite"/>
    </source>
</evidence>
<accession>A0A317UZ75</accession>
<feature type="region of interest" description="Disordered" evidence="1">
    <location>
        <begin position="129"/>
        <end position="148"/>
    </location>
</feature>
<evidence type="ECO:0000313" key="3">
    <source>
        <dbReference type="Proteomes" id="UP000246171"/>
    </source>
</evidence>
<dbReference type="VEuPathDB" id="FungiDB:BO83DRAFT_410133"/>
<dbReference type="GeneID" id="37056152"/>
<dbReference type="RefSeq" id="XP_025385467.1">
    <property type="nucleotide sequence ID" value="XM_025534190.1"/>
</dbReference>